<dbReference type="EMBL" id="JAHXZJ010000231">
    <property type="protein sequence ID" value="KAH0562283.1"/>
    <property type="molecule type" value="Genomic_DNA"/>
</dbReference>
<keyword evidence="2" id="KW-1185">Reference proteome</keyword>
<dbReference type="Proteomes" id="UP000826195">
    <property type="component" value="Unassembled WGS sequence"/>
</dbReference>
<protein>
    <submittedName>
        <fullName evidence="1">Uncharacterized protein</fullName>
    </submittedName>
</protein>
<dbReference type="AlphaFoldDB" id="A0AAV7J0N3"/>
<gene>
    <name evidence="1" type="ORF">KQX54_000091</name>
</gene>
<reference evidence="1 2" key="1">
    <citation type="journal article" date="2021" name="J. Hered.">
        <title>A chromosome-level genome assembly of the parasitoid wasp, Cotesia glomerata (Hymenoptera: Braconidae).</title>
        <authorList>
            <person name="Pinto B.J."/>
            <person name="Weis J.J."/>
            <person name="Gamble T."/>
            <person name="Ode P.J."/>
            <person name="Paul R."/>
            <person name="Zaspel J.M."/>
        </authorList>
    </citation>
    <scope>NUCLEOTIDE SEQUENCE [LARGE SCALE GENOMIC DNA]</scope>
    <source>
        <strain evidence="1">CgM1</strain>
    </source>
</reference>
<accession>A0AAV7J0N3</accession>
<sequence length="194" mass="22153">PENLTQAIPDTKSQVDESVEEATDNIDFRFASTPKQFEMSTISSRIQVKSLRLGTTRDDSDGPEFKESHIDAFDVYENNQSAKVAKTDIVWHSTLWKLGPFNPFDLKKRPFPSRPINSSLTASPNKVFYENQTSRSTRPWTRMMHSRTWAPVFTATTKRSFLAGFKIPSIPSSFGKYEVRYFLDNDDGRNVTGE</sequence>
<comment type="caution">
    <text evidence="1">The sequence shown here is derived from an EMBL/GenBank/DDBJ whole genome shotgun (WGS) entry which is preliminary data.</text>
</comment>
<evidence type="ECO:0000313" key="1">
    <source>
        <dbReference type="EMBL" id="KAH0562283.1"/>
    </source>
</evidence>
<proteinExistence type="predicted"/>
<organism evidence="1 2">
    <name type="scientific">Cotesia glomerata</name>
    <name type="common">Lepidopteran parasitic wasp</name>
    <name type="synonym">Apanteles glomeratus</name>
    <dbReference type="NCBI Taxonomy" id="32391"/>
    <lineage>
        <taxon>Eukaryota</taxon>
        <taxon>Metazoa</taxon>
        <taxon>Ecdysozoa</taxon>
        <taxon>Arthropoda</taxon>
        <taxon>Hexapoda</taxon>
        <taxon>Insecta</taxon>
        <taxon>Pterygota</taxon>
        <taxon>Neoptera</taxon>
        <taxon>Endopterygota</taxon>
        <taxon>Hymenoptera</taxon>
        <taxon>Apocrita</taxon>
        <taxon>Ichneumonoidea</taxon>
        <taxon>Braconidae</taxon>
        <taxon>Microgastrinae</taxon>
        <taxon>Cotesia</taxon>
    </lineage>
</organism>
<feature type="non-terminal residue" evidence="1">
    <location>
        <position position="1"/>
    </location>
</feature>
<evidence type="ECO:0000313" key="2">
    <source>
        <dbReference type="Proteomes" id="UP000826195"/>
    </source>
</evidence>
<name>A0AAV7J0N3_COTGL</name>